<dbReference type="GO" id="GO:0005634">
    <property type="term" value="C:nucleus"/>
    <property type="evidence" value="ECO:0007669"/>
    <property type="project" value="UniProtKB-ARBA"/>
</dbReference>
<dbReference type="Gene3D" id="3.30.420.10">
    <property type="entry name" value="Ribonuclease H-like superfamily/Ribonuclease H"/>
    <property type="match status" value="1"/>
</dbReference>
<comment type="caution">
    <text evidence="3">The sequence shown here is derived from an EMBL/GenBank/DDBJ whole genome shotgun (WGS) entry which is preliminary data.</text>
</comment>
<organism evidence="3 4">
    <name type="scientific">Austropuccinia psidii MF-1</name>
    <dbReference type="NCBI Taxonomy" id="1389203"/>
    <lineage>
        <taxon>Eukaryota</taxon>
        <taxon>Fungi</taxon>
        <taxon>Dikarya</taxon>
        <taxon>Basidiomycota</taxon>
        <taxon>Pucciniomycotina</taxon>
        <taxon>Pucciniomycetes</taxon>
        <taxon>Pucciniales</taxon>
        <taxon>Sphaerophragmiaceae</taxon>
        <taxon>Austropuccinia</taxon>
    </lineage>
</organism>
<dbReference type="EMBL" id="AVOT02013768">
    <property type="protein sequence ID" value="MBW0496687.1"/>
    <property type="molecule type" value="Genomic_DNA"/>
</dbReference>
<dbReference type="GO" id="GO:0003723">
    <property type="term" value="F:RNA binding"/>
    <property type="evidence" value="ECO:0007669"/>
    <property type="project" value="UniProtKB-KW"/>
</dbReference>
<dbReference type="Proteomes" id="UP000765509">
    <property type="component" value="Unassembled WGS sequence"/>
</dbReference>
<dbReference type="OrthoDB" id="3257332at2759"/>
<keyword evidence="4" id="KW-1185">Reference proteome</keyword>
<dbReference type="InterPro" id="IPR001584">
    <property type="entry name" value="Integrase_cat-core"/>
</dbReference>
<dbReference type="GO" id="GO:0015074">
    <property type="term" value="P:DNA integration"/>
    <property type="evidence" value="ECO:0007669"/>
    <property type="project" value="InterPro"/>
</dbReference>
<dbReference type="InterPro" id="IPR012337">
    <property type="entry name" value="RNaseH-like_sf"/>
</dbReference>
<dbReference type="SUPFAM" id="SSF53098">
    <property type="entry name" value="Ribonuclease H-like"/>
    <property type="match status" value="1"/>
</dbReference>
<evidence type="ECO:0000313" key="4">
    <source>
        <dbReference type="Proteomes" id="UP000765509"/>
    </source>
</evidence>
<proteinExistence type="predicted"/>
<dbReference type="AlphaFoldDB" id="A0A9Q3D717"/>
<feature type="domain" description="Integrase catalytic" evidence="2">
    <location>
        <begin position="1"/>
        <end position="96"/>
    </location>
</feature>
<protein>
    <recommendedName>
        <fullName evidence="2">Integrase catalytic domain-containing protein</fullName>
    </recommendedName>
</protein>
<sequence>MENARELSSLFFTTLPTKLGIGFYPSLPYSPQENGEAECLNHTLANLASGMEPHFWQFTYASVCYMHNRLHNFQFPNSLPHQVLYGFPTLIMAMYPFGAEAVIHVLTVQQQHNPDARGIEWWLLKPLLASGGWPL</sequence>
<name>A0A9Q3D717_9BASI</name>
<dbReference type="PROSITE" id="PS50994">
    <property type="entry name" value="INTEGRASE"/>
    <property type="match status" value="1"/>
</dbReference>
<evidence type="ECO:0000313" key="3">
    <source>
        <dbReference type="EMBL" id="MBW0496687.1"/>
    </source>
</evidence>
<evidence type="ECO:0000256" key="1">
    <source>
        <dbReference type="ARBA" id="ARBA00022884"/>
    </source>
</evidence>
<gene>
    <name evidence="3" type="ORF">O181_036402</name>
</gene>
<keyword evidence="1" id="KW-0694">RNA-binding</keyword>
<evidence type="ECO:0000259" key="2">
    <source>
        <dbReference type="PROSITE" id="PS50994"/>
    </source>
</evidence>
<accession>A0A9Q3D717</accession>
<dbReference type="InterPro" id="IPR036397">
    <property type="entry name" value="RNaseH_sf"/>
</dbReference>
<reference evidence="3" key="1">
    <citation type="submission" date="2021-03" db="EMBL/GenBank/DDBJ databases">
        <title>Draft genome sequence of rust myrtle Austropuccinia psidii MF-1, a brazilian biotype.</title>
        <authorList>
            <person name="Quecine M.C."/>
            <person name="Pachon D.M.R."/>
            <person name="Bonatelli M.L."/>
            <person name="Correr F.H."/>
            <person name="Franceschini L.M."/>
            <person name="Leite T.F."/>
            <person name="Margarido G.R.A."/>
            <person name="Almeida C.A."/>
            <person name="Ferrarezi J.A."/>
            <person name="Labate C.A."/>
        </authorList>
    </citation>
    <scope>NUCLEOTIDE SEQUENCE</scope>
    <source>
        <strain evidence="3">MF-1</strain>
    </source>
</reference>